<feature type="repeat" description="PPR" evidence="2">
    <location>
        <begin position="644"/>
        <end position="678"/>
    </location>
</feature>
<reference evidence="3" key="1">
    <citation type="submission" date="2021-01" db="EMBL/GenBank/DDBJ databases">
        <title>Adiantum capillus-veneris genome.</title>
        <authorList>
            <person name="Fang Y."/>
            <person name="Liao Q."/>
        </authorList>
    </citation>
    <scope>NUCLEOTIDE SEQUENCE</scope>
    <source>
        <strain evidence="3">H3</strain>
        <tissue evidence="3">Leaf</tissue>
    </source>
</reference>
<dbReference type="FunFam" id="1.25.40.10:FF:000158">
    <property type="entry name" value="pentatricopeptide repeat-containing protein At2g33680"/>
    <property type="match status" value="1"/>
</dbReference>
<feature type="repeat" description="PPR" evidence="2">
    <location>
        <begin position="746"/>
        <end position="780"/>
    </location>
</feature>
<dbReference type="AlphaFoldDB" id="A0A9D4Z541"/>
<dbReference type="GO" id="GO:0048731">
    <property type="term" value="P:system development"/>
    <property type="evidence" value="ECO:0007669"/>
    <property type="project" value="UniProtKB-ARBA"/>
</dbReference>
<dbReference type="PROSITE" id="PS51375">
    <property type="entry name" value="PPR"/>
    <property type="match status" value="9"/>
</dbReference>
<dbReference type="Pfam" id="PF01535">
    <property type="entry name" value="PPR"/>
    <property type="match status" value="3"/>
</dbReference>
<protein>
    <recommendedName>
        <fullName evidence="5">Pentatricopeptide repeat-containing protein</fullName>
    </recommendedName>
</protein>
<dbReference type="FunFam" id="1.25.40.10:FF:000344">
    <property type="entry name" value="Pentatricopeptide repeat-containing protein"/>
    <property type="match status" value="1"/>
</dbReference>
<evidence type="ECO:0000313" key="3">
    <source>
        <dbReference type="EMBL" id="KAI5062783.1"/>
    </source>
</evidence>
<feature type="repeat" description="PPR" evidence="2">
    <location>
        <begin position="577"/>
        <end position="611"/>
    </location>
</feature>
<dbReference type="SUPFAM" id="SSF48452">
    <property type="entry name" value="TPR-like"/>
    <property type="match status" value="2"/>
</dbReference>
<proteinExistence type="predicted"/>
<dbReference type="PANTHER" id="PTHR24015">
    <property type="entry name" value="OS07G0578800 PROTEIN-RELATED"/>
    <property type="match status" value="1"/>
</dbReference>
<gene>
    <name evidence="3" type="ORF">GOP47_0023322</name>
</gene>
<dbReference type="FunFam" id="1.25.40.10:FF:000073">
    <property type="entry name" value="Pentatricopeptide repeat-containing protein chloroplastic"/>
    <property type="match status" value="1"/>
</dbReference>
<name>A0A9D4Z541_ADICA</name>
<dbReference type="GO" id="GO:0009451">
    <property type="term" value="P:RNA modification"/>
    <property type="evidence" value="ECO:0007669"/>
    <property type="project" value="InterPro"/>
</dbReference>
<dbReference type="NCBIfam" id="TIGR00756">
    <property type="entry name" value="PPR"/>
    <property type="match status" value="8"/>
</dbReference>
<dbReference type="InterPro" id="IPR046960">
    <property type="entry name" value="PPR_At4g14850-like_plant"/>
</dbReference>
<dbReference type="EMBL" id="JABFUD020000022">
    <property type="protein sequence ID" value="KAI5062783.1"/>
    <property type="molecule type" value="Genomic_DNA"/>
</dbReference>
<evidence type="ECO:0008006" key="5">
    <source>
        <dbReference type="Google" id="ProtNLM"/>
    </source>
</evidence>
<feature type="repeat" description="PPR" evidence="2">
    <location>
        <begin position="542"/>
        <end position="576"/>
    </location>
</feature>
<feature type="repeat" description="PPR" evidence="2">
    <location>
        <begin position="338"/>
        <end position="372"/>
    </location>
</feature>
<feature type="repeat" description="PPR" evidence="2">
    <location>
        <begin position="816"/>
        <end position="850"/>
    </location>
</feature>
<dbReference type="Gene3D" id="1.25.40.10">
    <property type="entry name" value="Tetratricopeptide repeat domain"/>
    <property type="match status" value="7"/>
</dbReference>
<dbReference type="FunFam" id="1.25.40.10:FF:000031">
    <property type="entry name" value="Pentatricopeptide repeat-containing protein mitochondrial"/>
    <property type="match status" value="2"/>
</dbReference>
<keyword evidence="4" id="KW-1185">Reference proteome</keyword>
<dbReference type="GO" id="GO:0003723">
    <property type="term" value="F:RNA binding"/>
    <property type="evidence" value="ECO:0007669"/>
    <property type="project" value="InterPro"/>
</dbReference>
<dbReference type="InterPro" id="IPR011990">
    <property type="entry name" value="TPR-like_helical_dom_sf"/>
</dbReference>
<sequence>MACGRSCWVHDDLSRRGVRQLHVRISEQKHGEHCAAEDANADACQHEDGREYETDVVCSNSNRHVSPEHVAIVGSLKLCSKQKDTGKGSILHADILKRGLLSNIFIGNALLNVYAKCGALAKAQLVFDELLFKTIVSWTTVISGYCQHGYCEQALSCFHQMQLGGFFPNKVTFLSILKACGGMGAIRRGEEIHEEIARRGLLMNDNVLGTALVDMYAKCGALARAQLVFEELPGRDIVSWNVLLAGYIQHGYSEVALNYYKQIKSEGLVANCITFACLLRACGCTGAADIGTEIHNEIAEMGFLRNDGLLGAALVEMYAALGLISKAQEVFEELLTRNAACWNVLIAAHSEYGQFEEALKCFDVMKLEGVTPNEITFACTLRACGEIGADGKGEELHDEIVRKGLLGKDDVLLTALVHMYVKCGSMSVAQQVLDKFSVQDVVSWNALITGYCQQGFCTEAFNCFQAMKRKGISPSSITFACLLKACSISDALEKGKMIHLEIVRGGLLEKVGALGNALVDMYGKCGDLAMAQQVFDQLPMQDVVSWTALIAGYSQHGQSQKALCCFQLMKHVGFSPDAVTFSCVLYACASIKDIEKGKEIHEEISREGLLEKDNVLAAALLDVYAKCGAFSLARQVFDQLPVRDVVSWNVLLAGYCEHGRSEEALECFDQMNHEGVSPDAVSFVLVLKVCGSTGASVKGEEIHAEMVREELLEKVGILGSVLVDMYAKCGAVSKAQEVFEELPERDVVSWTALIAGYAQTGRHDFVFHLLKKMIEEGIEPNVVTLLVVLSACSYSGLEDHGQMFFEDIKMSSTGPTFKHYTCMVDLFGRMGKLSKAVDMIKKMPSSDHLPMWFALLGACQKWGDAKLALLAFNSAVELDDKSPVPYLFMSKIYAAAGMQEEAKKLEAIVASEKLPISGYCHPHLLGVEANILCDVIVG</sequence>
<dbReference type="OrthoDB" id="185373at2759"/>
<dbReference type="Pfam" id="PF13041">
    <property type="entry name" value="PPR_2"/>
    <property type="match status" value="7"/>
</dbReference>
<feature type="repeat" description="PPR" evidence="2">
    <location>
        <begin position="440"/>
        <end position="474"/>
    </location>
</feature>
<accession>A0A9D4Z541</accession>
<dbReference type="PANTHER" id="PTHR24015:SF548">
    <property type="entry name" value="OS08G0340900 PROTEIN"/>
    <property type="match status" value="1"/>
</dbReference>
<evidence type="ECO:0000256" key="2">
    <source>
        <dbReference type="PROSITE-ProRule" id="PRU00708"/>
    </source>
</evidence>
<comment type="caution">
    <text evidence="3">The sequence shown here is derived from an EMBL/GenBank/DDBJ whole genome shotgun (WGS) entry which is preliminary data.</text>
</comment>
<dbReference type="InterPro" id="IPR002885">
    <property type="entry name" value="PPR_rpt"/>
</dbReference>
<dbReference type="FunFam" id="1.25.40.10:FF:000381">
    <property type="entry name" value="Pentatricopeptide repeat-containing protein"/>
    <property type="match status" value="1"/>
</dbReference>
<organism evidence="3 4">
    <name type="scientific">Adiantum capillus-veneris</name>
    <name type="common">Maidenhair fern</name>
    <dbReference type="NCBI Taxonomy" id="13818"/>
    <lineage>
        <taxon>Eukaryota</taxon>
        <taxon>Viridiplantae</taxon>
        <taxon>Streptophyta</taxon>
        <taxon>Embryophyta</taxon>
        <taxon>Tracheophyta</taxon>
        <taxon>Polypodiopsida</taxon>
        <taxon>Polypodiidae</taxon>
        <taxon>Polypodiales</taxon>
        <taxon>Pteridineae</taxon>
        <taxon>Pteridaceae</taxon>
        <taxon>Vittarioideae</taxon>
        <taxon>Adiantum</taxon>
    </lineage>
</organism>
<feature type="repeat" description="PPR" evidence="2">
    <location>
        <begin position="236"/>
        <end position="270"/>
    </location>
</feature>
<evidence type="ECO:0000256" key="1">
    <source>
        <dbReference type="ARBA" id="ARBA00022737"/>
    </source>
</evidence>
<evidence type="ECO:0000313" key="4">
    <source>
        <dbReference type="Proteomes" id="UP000886520"/>
    </source>
</evidence>
<keyword evidence="1" id="KW-0677">Repeat</keyword>
<dbReference type="Proteomes" id="UP000886520">
    <property type="component" value="Chromosome 22"/>
</dbReference>
<feature type="repeat" description="PPR" evidence="2">
    <location>
        <begin position="134"/>
        <end position="168"/>
    </location>
</feature>